<accession>A0A2R6AEN1</accession>
<dbReference type="AlphaFoldDB" id="A0A2R6AEN1"/>
<dbReference type="SUPFAM" id="SSF51735">
    <property type="entry name" value="NAD(P)-binding Rossmann-fold domains"/>
    <property type="match status" value="1"/>
</dbReference>
<dbReference type="Proteomes" id="UP000240569">
    <property type="component" value="Unassembled WGS sequence"/>
</dbReference>
<dbReference type="Gene3D" id="3.40.50.720">
    <property type="entry name" value="NAD(P)-binding Rossmann-like Domain"/>
    <property type="match status" value="1"/>
</dbReference>
<gene>
    <name evidence="3" type="ORF">B9Q02_08595</name>
</gene>
<comment type="similarity">
    <text evidence="1">Belongs to the NAD(P)-dependent epimerase/dehydratase family.</text>
</comment>
<protein>
    <recommendedName>
        <fullName evidence="2">NAD-dependent epimerase/dehydratase domain-containing protein</fullName>
    </recommendedName>
</protein>
<evidence type="ECO:0000313" key="3">
    <source>
        <dbReference type="EMBL" id="PSN84831.1"/>
    </source>
</evidence>
<reference evidence="3 4" key="1">
    <citation type="submission" date="2017-04" db="EMBL/GenBank/DDBJ databases">
        <title>Novel microbial lineages endemic to geothermal iron-oxide mats fill important gaps in the evolutionary history of Archaea.</title>
        <authorList>
            <person name="Jay Z.J."/>
            <person name="Beam J.P."/>
            <person name="Dlakic M."/>
            <person name="Rusch D.B."/>
            <person name="Kozubal M.A."/>
            <person name="Inskeep W.P."/>
        </authorList>
    </citation>
    <scope>NUCLEOTIDE SEQUENCE [LARGE SCALE GENOMIC DNA]</scope>
    <source>
        <strain evidence="3">BE_D</strain>
    </source>
</reference>
<dbReference type="InterPro" id="IPR001509">
    <property type="entry name" value="Epimerase_deHydtase"/>
</dbReference>
<sequence>MSYLVTGGAGFIGFELVKALLKSCEKVYIYDNFSGSDPKKVLRLSDERVKLVVEDLKRPRVLREIVNEVDVVFHLAANPDVKASWSDTKAHLEDNVLATYNLLEELKKSKKQPLLVFTSSSTVYGEKEKSVSEDEACFPISVYGAAKLACEALISGYVGSGLIRSAVILRLANIVGGSSSHGVVVDFVNKLKTNPNVLEVYGDGTQKKSYLHVSDTVDALLLVERRFRDHKGLEVFNVGSEDTITVNEIAQIVCSKMALEPEIRYLNQFEGRGWRGDVKHFHLDTKKLRSLGWSPKNNSKSSIEKTVEELLFVG</sequence>
<dbReference type="InterPro" id="IPR036291">
    <property type="entry name" value="NAD(P)-bd_dom_sf"/>
</dbReference>
<evidence type="ECO:0000256" key="1">
    <source>
        <dbReference type="ARBA" id="ARBA00007637"/>
    </source>
</evidence>
<dbReference type="Pfam" id="PF01370">
    <property type="entry name" value="Epimerase"/>
    <property type="match status" value="1"/>
</dbReference>
<evidence type="ECO:0000259" key="2">
    <source>
        <dbReference type="Pfam" id="PF01370"/>
    </source>
</evidence>
<dbReference type="EMBL" id="NEXD01000061">
    <property type="protein sequence ID" value="PSN84831.1"/>
    <property type="molecule type" value="Genomic_DNA"/>
</dbReference>
<proteinExistence type="inferred from homology"/>
<evidence type="ECO:0000313" key="4">
    <source>
        <dbReference type="Proteomes" id="UP000240569"/>
    </source>
</evidence>
<name>A0A2R6AEN1_9ARCH</name>
<comment type="caution">
    <text evidence="3">The sequence shown here is derived from an EMBL/GenBank/DDBJ whole genome shotgun (WGS) entry which is preliminary data.</text>
</comment>
<feature type="domain" description="NAD-dependent epimerase/dehydratase" evidence="2">
    <location>
        <begin position="4"/>
        <end position="239"/>
    </location>
</feature>
<dbReference type="PANTHER" id="PTHR43000">
    <property type="entry name" value="DTDP-D-GLUCOSE 4,6-DEHYDRATASE-RELATED"/>
    <property type="match status" value="1"/>
</dbReference>
<dbReference type="Gene3D" id="3.90.25.10">
    <property type="entry name" value="UDP-galactose 4-epimerase, domain 1"/>
    <property type="match status" value="2"/>
</dbReference>
<organism evidence="3 4">
    <name type="scientific">Candidatus Marsarchaeota G1 archaeon BE_D</name>
    <dbReference type="NCBI Taxonomy" id="1978156"/>
    <lineage>
        <taxon>Archaea</taxon>
        <taxon>Candidatus Marsarchaeota</taxon>
        <taxon>Candidatus Marsarchaeota group 1</taxon>
    </lineage>
</organism>